<dbReference type="RefSeq" id="WP_368654247.1">
    <property type="nucleotide sequence ID" value="NZ_CP162599.1"/>
</dbReference>
<dbReference type="Pfam" id="PF13181">
    <property type="entry name" value="TPR_8"/>
    <property type="match status" value="1"/>
</dbReference>
<keyword evidence="1" id="KW-0802">TPR repeat</keyword>
<evidence type="ECO:0000259" key="2">
    <source>
        <dbReference type="Pfam" id="PF00535"/>
    </source>
</evidence>
<feature type="repeat" description="TPR" evidence="1">
    <location>
        <begin position="277"/>
        <end position="310"/>
    </location>
</feature>
<dbReference type="InterPro" id="IPR011990">
    <property type="entry name" value="TPR-like_helical_dom_sf"/>
</dbReference>
<dbReference type="SMART" id="SM00028">
    <property type="entry name" value="TPR"/>
    <property type="match status" value="2"/>
</dbReference>
<accession>A0AB39HTA5</accession>
<dbReference type="InterPro" id="IPR001173">
    <property type="entry name" value="Glyco_trans_2-like"/>
</dbReference>
<dbReference type="PANTHER" id="PTHR43630:SF2">
    <property type="entry name" value="GLYCOSYLTRANSFERASE"/>
    <property type="match status" value="1"/>
</dbReference>
<sequence>METKPMISLCMIVKNEETFLEKCLSSVKNFVEEIIIIDTGSTDSTIDIAQRFQAKIFHYKWDNHFANARNKGIAKATGEWILWLDADEYLDIQDAEVYKEIIKNKDTNLLFLPITNLTGDRIDDPNHNAHIHYQPRLFRNHQGIKFINPIHESLDGERENLTTDVLDLPILHYGYINEVSIEKDKSTRNKRILKLEEKKENHSPWVEYHLASEYYRNKEYNQAFEYVNKSIFNFLLAGQKPPSILYKLKYDMFIQTNSMNQALPGIEKALLLYPDYVDLHFYKGLFLFHQSDYEAAKTCFEKCLELGESHPSYLILKGVGSFRATHYKKTCLEKLEASNKGEKK</sequence>
<dbReference type="InterPro" id="IPR029044">
    <property type="entry name" value="Nucleotide-diphossugar_trans"/>
</dbReference>
<evidence type="ECO:0000256" key="1">
    <source>
        <dbReference type="PROSITE-ProRule" id="PRU00339"/>
    </source>
</evidence>
<dbReference type="InterPro" id="IPR019734">
    <property type="entry name" value="TPR_rpt"/>
</dbReference>
<dbReference type="CDD" id="cd02511">
    <property type="entry name" value="Beta4Glucosyltransferase"/>
    <property type="match status" value="1"/>
</dbReference>
<organism evidence="3">
    <name type="scientific">Ornithinibacillus sp. 4-3</name>
    <dbReference type="NCBI Taxonomy" id="3231488"/>
    <lineage>
        <taxon>Bacteria</taxon>
        <taxon>Bacillati</taxon>
        <taxon>Bacillota</taxon>
        <taxon>Bacilli</taxon>
        <taxon>Bacillales</taxon>
        <taxon>Bacillaceae</taxon>
        <taxon>Ornithinibacillus</taxon>
    </lineage>
</organism>
<dbReference type="Gene3D" id="3.90.550.10">
    <property type="entry name" value="Spore Coat Polysaccharide Biosynthesis Protein SpsA, Chain A"/>
    <property type="match status" value="1"/>
</dbReference>
<gene>
    <name evidence="3" type="ORF">AB4Y30_04205</name>
</gene>
<evidence type="ECO:0000313" key="3">
    <source>
        <dbReference type="EMBL" id="XDK33569.1"/>
    </source>
</evidence>
<dbReference type="Gene3D" id="1.25.40.10">
    <property type="entry name" value="Tetratricopeptide repeat domain"/>
    <property type="match status" value="1"/>
</dbReference>
<dbReference type="PANTHER" id="PTHR43630">
    <property type="entry name" value="POLY-BETA-1,6-N-ACETYL-D-GLUCOSAMINE SYNTHASE"/>
    <property type="match status" value="1"/>
</dbReference>
<dbReference type="SUPFAM" id="SSF53448">
    <property type="entry name" value="Nucleotide-diphospho-sugar transferases"/>
    <property type="match status" value="1"/>
</dbReference>
<dbReference type="PROSITE" id="PS50005">
    <property type="entry name" value="TPR"/>
    <property type="match status" value="1"/>
</dbReference>
<dbReference type="Pfam" id="PF00535">
    <property type="entry name" value="Glycos_transf_2"/>
    <property type="match status" value="1"/>
</dbReference>
<keyword evidence="3" id="KW-0328">Glycosyltransferase</keyword>
<keyword evidence="3" id="KW-0808">Transferase</keyword>
<feature type="domain" description="Glycosyltransferase 2-like" evidence="2">
    <location>
        <begin position="8"/>
        <end position="110"/>
    </location>
</feature>
<reference evidence="3" key="1">
    <citation type="submission" date="2024-07" db="EMBL/GenBank/DDBJ databases">
        <title>Halotolerant mesophilic bacterium Ornithinibacillus sp. 4-3, sp. nov., isolated from soil.</title>
        <authorList>
            <person name="Sidarenka A.V."/>
            <person name="Guliayeva D.E."/>
            <person name="Leanovich S.I."/>
            <person name="Hileuskaya K.S."/>
            <person name="Akhremchuk A.E."/>
            <person name="Sikolenko M.A."/>
            <person name="Valentovich L.N."/>
        </authorList>
    </citation>
    <scope>NUCLEOTIDE SEQUENCE</scope>
    <source>
        <strain evidence="3">4-3</strain>
    </source>
</reference>
<protein>
    <submittedName>
        <fullName evidence="3">Glycosyltransferase</fullName>
        <ecNumber evidence="3">2.4.-.-</ecNumber>
    </submittedName>
</protein>
<proteinExistence type="predicted"/>
<name>A0AB39HTA5_9BACI</name>
<dbReference type="SUPFAM" id="SSF48452">
    <property type="entry name" value="TPR-like"/>
    <property type="match status" value="1"/>
</dbReference>
<dbReference type="GO" id="GO:0016757">
    <property type="term" value="F:glycosyltransferase activity"/>
    <property type="evidence" value="ECO:0007669"/>
    <property type="project" value="UniProtKB-KW"/>
</dbReference>
<dbReference type="EMBL" id="CP162599">
    <property type="protein sequence ID" value="XDK33569.1"/>
    <property type="molecule type" value="Genomic_DNA"/>
</dbReference>
<dbReference type="AlphaFoldDB" id="A0AB39HTA5"/>
<dbReference type="EC" id="2.4.-.-" evidence="3"/>